<dbReference type="Pfam" id="PF00588">
    <property type="entry name" value="SpoU_methylase"/>
    <property type="match status" value="1"/>
</dbReference>
<evidence type="ECO:0000313" key="6">
    <source>
        <dbReference type="Proteomes" id="UP000548476"/>
    </source>
</evidence>
<dbReference type="Gene3D" id="3.30.1330.30">
    <property type="match status" value="1"/>
</dbReference>
<comment type="similarity">
    <text evidence="1">Belongs to the class IV-like SAM-binding methyltransferase superfamily. RNA methyltransferase TrmH family.</text>
</comment>
<name>A0A841G5Q0_9ACTN</name>
<evidence type="ECO:0000256" key="2">
    <source>
        <dbReference type="ARBA" id="ARBA00022603"/>
    </source>
</evidence>
<dbReference type="Pfam" id="PF22435">
    <property type="entry name" value="MRM3-like_sub_bind"/>
    <property type="match status" value="1"/>
</dbReference>
<feature type="domain" description="RNA 2-O ribose methyltransferase substrate binding" evidence="4">
    <location>
        <begin position="37"/>
        <end position="106"/>
    </location>
</feature>
<proteinExistence type="inferred from homology"/>
<dbReference type="InterPro" id="IPR029028">
    <property type="entry name" value="Alpha/beta_knot_MTases"/>
</dbReference>
<dbReference type="PANTHER" id="PTHR43191">
    <property type="entry name" value="RRNA METHYLTRANSFERASE 3"/>
    <property type="match status" value="1"/>
</dbReference>
<dbReference type="SMART" id="SM00967">
    <property type="entry name" value="SpoU_sub_bind"/>
    <property type="match status" value="1"/>
</dbReference>
<dbReference type="InterPro" id="IPR001537">
    <property type="entry name" value="SpoU_MeTrfase"/>
</dbReference>
<dbReference type="GO" id="GO:0005737">
    <property type="term" value="C:cytoplasm"/>
    <property type="evidence" value="ECO:0007669"/>
    <property type="project" value="UniProtKB-ARBA"/>
</dbReference>
<dbReference type="InterPro" id="IPR051259">
    <property type="entry name" value="rRNA_Methyltransferase"/>
</dbReference>
<dbReference type="GO" id="GO:0006396">
    <property type="term" value="P:RNA processing"/>
    <property type="evidence" value="ECO:0007669"/>
    <property type="project" value="InterPro"/>
</dbReference>
<keyword evidence="6" id="KW-1185">Reference proteome</keyword>
<dbReference type="EMBL" id="JACHGT010000022">
    <property type="protein sequence ID" value="MBB6039420.1"/>
    <property type="molecule type" value="Genomic_DNA"/>
</dbReference>
<dbReference type="Proteomes" id="UP000548476">
    <property type="component" value="Unassembled WGS sequence"/>
</dbReference>
<dbReference type="RefSeq" id="WP_184792508.1">
    <property type="nucleotide sequence ID" value="NZ_BONT01000084.1"/>
</dbReference>
<evidence type="ECO:0000256" key="3">
    <source>
        <dbReference type="ARBA" id="ARBA00022679"/>
    </source>
</evidence>
<protein>
    <submittedName>
        <fullName evidence="5">TrmH family RNA methyltransferase</fullName>
    </submittedName>
</protein>
<sequence length="265" mass="27418">MQDNSPGVDPYTVRTPRVINARKLLRRRNRDARREFLAEGPQAVREALAAGAVAELFGTTEALARYAAFADDAPRVSTVDEQALAALCDTVQPQGLVAVCAYVDVPLPPALNLGVMLAGISDPGNAGTILRTADAAGADAVVFPDDTVDPYNGKCVRSAAGSLFHVPVVRGGDPAALLARLRAAGTKVLAADAHGDTDLHTLADTGGLDGPTTWMFGSEAHGLPPELAEAADLKVKIPIFGAAESLNLAAAAAICLYTSARAQRS</sequence>
<dbReference type="Gene3D" id="3.40.1280.10">
    <property type="match status" value="1"/>
</dbReference>
<dbReference type="InterPro" id="IPR013123">
    <property type="entry name" value="SpoU_subst-bd"/>
</dbReference>
<reference evidence="5 6" key="1">
    <citation type="submission" date="2020-08" db="EMBL/GenBank/DDBJ databases">
        <title>Genomic Encyclopedia of Type Strains, Phase IV (KMG-IV): sequencing the most valuable type-strain genomes for metagenomic binning, comparative biology and taxonomic classification.</title>
        <authorList>
            <person name="Goeker M."/>
        </authorList>
    </citation>
    <scope>NUCLEOTIDE SEQUENCE [LARGE SCALE GENOMIC DNA]</scope>
    <source>
        <strain evidence="5 6">YIM 65646</strain>
    </source>
</reference>
<evidence type="ECO:0000313" key="5">
    <source>
        <dbReference type="EMBL" id="MBB6039420.1"/>
    </source>
</evidence>
<keyword evidence="2 5" id="KW-0489">Methyltransferase</keyword>
<dbReference type="CDD" id="cd18095">
    <property type="entry name" value="SpoU-like_rRNA-MTase"/>
    <property type="match status" value="1"/>
</dbReference>
<dbReference type="PANTHER" id="PTHR43191:SF2">
    <property type="entry name" value="RRNA METHYLTRANSFERASE 3, MITOCHONDRIAL"/>
    <property type="match status" value="1"/>
</dbReference>
<dbReference type="InterPro" id="IPR053888">
    <property type="entry name" value="MRM3-like_sub_bind"/>
</dbReference>
<dbReference type="GO" id="GO:0008173">
    <property type="term" value="F:RNA methyltransferase activity"/>
    <property type="evidence" value="ECO:0007669"/>
    <property type="project" value="InterPro"/>
</dbReference>
<dbReference type="AlphaFoldDB" id="A0A841G5Q0"/>
<dbReference type="InterPro" id="IPR029026">
    <property type="entry name" value="tRNA_m1G_MTases_N"/>
</dbReference>
<dbReference type="InterPro" id="IPR029064">
    <property type="entry name" value="Ribosomal_eL30-like_sf"/>
</dbReference>
<dbReference type="GO" id="GO:0032259">
    <property type="term" value="P:methylation"/>
    <property type="evidence" value="ECO:0007669"/>
    <property type="project" value="UniProtKB-KW"/>
</dbReference>
<evidence type="ECO:0000256" key="1">
    <source>
        <dbReference type="ARBA" id="ARBA00007228"/>
    </source>
</evidence>
<organism evidence="5 6">
    <name type="scientific">Phytomonospora endophytica</name>
    <dbReference type="NCBI Taxonomy" id="714109"/>
    <lineage>
        <taxon>Bacteria</taxon>
        <taxon>Bacillati</taxon>
        <taxon>Actinomycetota</taxon>
        <taxon>Actinomycetes</taxon>
        <taxon>Micromonosporales</taxon>
        <taxon>Micromonosporaceae</taxon>
        <taxon>Phytomonospora</taxon>
    </lineage>
</organism>
<keyword evidence="3 5" id="KW-0808">Transferase</keyword>
<comment type="caution">
    <text evidence="5">The sequence shown here is derived from an EMBL/GenBank/DDBJ whole genome shotgun (WGS) entry which is preliminary data.</text>
</comment>
<evidence type="ECO:0000259" key="4">
    <source>
        <dbReference type="SMART" id="SM00967"/>
    </source>
</evidence>
<dbReference type="SUPFAM" id="SSF55315">
    <property type="entry name" value="L30e-like"/>
    <property type="match status" value="1"/>
</dbReference>
<gene>
    <name evidence="5" type="ORF">HNR73_007315</name>
</gene>
<accession>A0A841G5Q0</accession>
<dbReference type="SUPFAM" id="SSF75217">
    <property type="entry name" value="alpha/beta knot"/>
    <property type="match status" value="1"/>
</dbReference>
<dbReference type="GO" id="GO:0003723">
    <property type="term" value="F:RNA binding"/>
    <property type="evidence" value="ECO:0007669"/>
    <property type="project" value="InterPro"/>
</dbReference>